<feature type="compositionally biased region" description="Low complexity" evidence="6">
    <location>
        <begin position="65"/>
        <end position="87"/>
    </location>
</feature>
<dbReference type="PANTHER" id="PTHR23319">
    <property type="entry name" value="GRAM DOMAIN CONTAINING 1B, ISOFORM E"/>
    <property type="match status" value="1"/>
</dbReference>
<dbReference type="PANTHER" id="PTHR23319:SF4">
    <property type="entry name" value="GRAM DOMAIN CONTAINING 1B, ISOFORM E"/>
    <property type="match status" value="1"/>
</dbReference>
<evidence type="ECO:0000313" key="9">
    <source>
        <dbReference type="Proteomes" id="UP000736335"/>
    </source>
</evidence>
<sequence>MAPSFFAKFTRAGNNQNASSGETSPRHSHSRNSSVQKKPIPAQIQITPAPDPSPTTDAAPDDVPSDGGSSLNVNVIPPSPSISTTSVLRTEESSSDSRPRSISLSPASRSAQPLSPAADGELTPMPHRSDNPLRHAKSAGNLKADPELGGLDGPTNNKSVPAHNRYATLATPQPSNTLSKRASNSSLIVDASKEKRVASSKSEPLVESPTSPVHPIPTITKSFTTNNVPASPSTFLSPKQKDSDAASIRSVSSSRSRSFFSSSTFDSITKSRSKSPKRKPTGLASAIAISGLTVAMSPQNELAEHLRDSVAVEKGHARNRSLSSVGRHDKLAPTLELPGNASGNRSRAPSFVQPSEYSSGGDETDDESSDDVDHVTADLMPVTGFAVASSKRNADFHELFPAIPEGDYLIEDYGCALQRDILIQGRLYISENHVCFHANIFGWVTDLTVPMHDIITLEKKMTAFVIPNAILITTRTSKYTFASFLSRDNTYEVIHNSWRMSGADISGNGGGSMRTSFDSAESGRTGMEAIRENGVDVNKTESGKRVPSKPPKVTTCQCGKDGSHYSEVAMEAVFPGTPENIHNLIFASGFIKDFMREDQKLIDLQISDWAPSANCRGNPNLLTRNMSYIKPLNGSIGPRQTKCELSDEVVHCDFDDFVSTLTTTRTPDVPSGNVFSVKTKTCIMWASNVSSRVIVTTQVEWTGRSFIKGIIEKNCIDGQKQYHIDLDKAIRGYIQNHLSEFVPEGVTEAEAAVTQAVAAVISEQPSSPMISSGPLGEKNLTHNRRGLQWAYDTFEGAFDVAKKSVETAFELIGDALDSYSSVSWSHVLIFVLLITNVWTLWKNNGRSEAKRKKEMLTNEERERWVKEAVTTLWHELARNGGLSPHPAHVAPPPLEPSRPEEIDGRPGSWGDEVEDISRVLDELQMRLDGLRATLKEAHPHIHLQGSLDDLD</sequence>
<dbReference type="InterPro" id="IPR031968">
    <property type="entry name" value="VASt"/>
</dbReference>
<dbReference type="InterPro" id="IPR051482">
    <property type="entry name" value="Cholesterol_transport"/>
</dbReference>
<dbReference type="GO" id="GO:0032366">
    <property type="term" value="P:intracellular sterol transport"/>
    <property type="evidence" value="ECO:0007669"/>
    <property type="project" value="TreeGrafter"/>
</dbReference>
<reference evidence="8" key="2">
    <citation type="submission" date="2020-11" db="EMBL/GenBank/DDBJ databases">
        <authorList>
            <consortium name="DOE Joint Genome Institute"/>
            <person name="Kuo A."/>
            <person name="Miyauchi S."/>
            <person name="Kiss E."/>
            <person name="Drula E."/>
            <person name="Kohler A."/>
            <person name="Sanchez-Garcia M."/>
            <person name="Andreopoulos B."/>
            <person name="Barry K.W."/>
            <person name="Bonito G."/>
            <person name="Buee M."/>
            <person name="Carver A."/>
            <person name="Chen C."/>
            <person name="Cichocki N."/>
            <person name="Clum A."/>
            <person name="Culley D."/>
            <person name="Crous P.W."/>
            <person name="Fauchery L."/>
            <person name="Girlanda M."/>
            <person name="Hayes R."/>
            <person name="Keri Z."/>
            <person name="Labutti K."/>
            <person name="Lipzen A."/>
            <person name="Lombard V."/>
            <person name="Magnuson J."/>
            <person name="Maillard F."/>
            <person name="Morin E."/>
            <person name="Murat C."/>
            <person name="Nolan M."/>
            <person name="Ohm R."/>
            <person name="Pangilinan J."/>
            <person name="Pereira M."/>
            <person name="Perotto S."/>
            <person name="Peter M."/>
            <person name="Riley R."/>
            <person name="Sitrit Y."/>
            <person name="Stielow B."/>
            <person name="Szollosi G."/>
            <person name="Zifcakova L."/>
            <person name="Stursova M."/>
            <person name="Spatafora J.W."/>
            <person name="Tedersoo L."/>
            <person name="Vaario L.-M."/>
            <person name="Yamada A."/>
            <person name="Yan M."/>
            <person name="Wang P."/>
            <person name="Xu J."/>
            <person name="Bruns T."/>
            <person name="Baldrian P."/>
            <person name="Vilgalys R."/>
            <person name="Henrissat B."/>
            <person name="Grigoriev I.V."/>
            <person name="Hibbett D."/>
            <person name="Nagy L.G."/>
            <person name="Martin F.M."/>
        </authorList>
    </citation>
    <scope>NUCLEOTIDE SEQUENCE</scope>
    <source>
        <strain evidence="8">UH-Tt-Lm1</strain>
    </source>
</reference>
<feature type="region of interest" description="Disordered" evidence="6">
    <location>
        <begin position="880"/>
        <end position="908"/>
    </location>
</feature>
<feature type="compositionally biased region" description="Polar residues" evidence="6">
    <location>
        <begin position="219"/>
        <end position="237"/>
    </location>
</feature>
<dbReference type="GO" id="GO:0005789">
    <property type="term" value="C:endoplasmic reticulum membrane"/>
    <property type="evidence" value="ECO:0007669"/>
    <property type="project" value="TreeGrafter"/>
</dbReference>
<dbReference type="Pfam" id="PF16016">
    <property type="entry name" value="VASt"/>
    <property type="match status" value="1"/>
</dbReference>
<evidence type="ECO:0000256" key="6">
    <source>
        <dbReference type="SAM" id="MobiDB-lite"/>
    </source>
</evidence>
<evidence type="ECO:0000256" key="4">
    <source>
        <dbReference type="ARBA" id="ARBA00022989"/>
    </source>
</evidence>
<dbReference type="GO" id="GO:0032541">
    <property type="term" value="C:cortical endoplasmic reticulum"/>
    <property type="evidence" value="ECO:0007669"/>
    <property type="project" value="TreeGrafter"/>
</dbReference>
<protein>
    <recommendedName>
        <fullName evidence="7">VASt domain-containing protein</fullName>
    </recommendedName>
</protein>
<feature type="compositionally biased region" description="Polar residues" evidence="6">
    <location>
        <begin position="12"/>
        <end position="23"/>
    </location>
</feature>
<dbReference type="Pfam" id="PF02893">
    <property type="entry name" value="GRAM"/>
    <property type="match status" value="1"/>
</dbReference>
<dbReference type="GO" id="GO:0005739">
    <property type="term" value="C:mitochondrion"/>
    <property type="evidence" value="ECO:0007669"/>
    <property type="project" value="TreeGrafter"/>
</dbReference>
<evidence type="ECO:0000256" key="3">
    <source>
        <dbReference type="ARBA" id="ARBA00022692"/>
    </source>
</evidence>
<proteinExistence type="inferred from homology"/>
<evidence type="ECO:0000313" key="8">
    <source>
        <dbReference type="EMBL" id="KAF9785488.1"/>
    </source>
</evidence>
<feature type="domain" description="VASt" evidence="7">
    <location>
        <begin position="564"/>
        <end position="738"/>
    </location>
</feature>
<dbReference type="EMBL" id="WIUZ02000007">
    <property type="protein sequence ID" value="KAF9785488.1"/>
    <property type="molecule type" value="Genomic_DNA"/>
</dbReference>
<dbReference type="GO" id="GO:0005886">
    <property type="term" value="C:plasma membrane"/>
    <property type="evidence" value="ECO:0007669"/>
    <property type="project" value="TreeGrafter"/>
</dbReference>
<feature type="region of interest" description="Disordered" evidence="6">
    <location>
        <begin position="314"/>
        <end position="372"/>
    </location>
</feature>
<comment type="subcellular location">
    <subcellularLocation>
        <location evidence="1">Membrane</location>
        <topology evidence="1">Single-pass membrane protein</topology>
    </subcellularLocation>
</comment>
<feature type="compositionally biased region" description="Polar residues" evidence="6">
    <location>
        <begin position="170"/>
        <end position="187"/>
    </location>
</feature>
<organism evidence="8 9">
    <name type="scientific">Thelephora terrestris</name>
    <dbReference type="NCBI Taxonomy" id="56493"/>
    <lineage>
        <taxon>Eukaryota</taxon>
        <taxon>Fungi</taxon>
        <taxon>Dikarya</taxon>
        <taxon>Basidiomycota</taxon>
        <taxon>Agaricomycotina</taxon>
        <taxon>Agaricomycetes</taxon>
        <taxon>Thelephorales</taxon>
        <taxon>Thelephoraceae</taxon>
        <taxon>Thelephora</taxon>
    </lineage>
</organism>
<comment type="similarity">
    <text evidence="2">Belongs to the YSP2 family.</text>
</comment>
<accession>A0A9P6L744</accession>
<gene>
    <name evidence="8" type="ORF">BJ322DRAFT_1124432</name>
</gene>
<evidence type="ECO:0000259" key="7">
    <source>
        <dbReference type="PROSITE" id="PS51778"/>
    </source>
</evidence>
<dbReference type="Proteomes" id="UP000736335">
    <property type="component" value="Unassembled WGS sequence"/>
</dbReference>
<keyword evidence="4" id="KW-1133">Transmembrane helix</keyword>
<dbReference type="OrthoDB" id="2162691at2759"/>
<feature type="compositionally biased region" description="Basic and acidic residues" evidence="6">
    <location>
        <begin position="89"/>
        <end position="99"/>
    </location>
</feature>
<evidence type="ECO:0000256" key="2">
    <source>
        <dbReference type="ARBA" id="ARBA00006582"/>
    </source>
</evidence>
<feature type="compositionally biased region" description="Low complexity" evidence="6">
    <location>
        <begin position="36"/>
        <end position="58"/>
    </location>
</feature>
<dbReference type="PROSITE" id="PS51778">
    <property type="entry name" value="VAST"/>
    <property type="match status" value="1"/>
</dbReference>
<dbReference type="GO" id="GO:0032934">
    <property type="term" value="F:sterol binding"/>
    <property type="evidence" value="ECO:0007669"/>
    <property type="project" value="TreeGrafter"/>
</dbReference>
<keyword evidence="9" id="KW-1185">Reference proteome</keyword>
<reference evidence="8" key="1">
    <citation type="journal article" date="2020" name="Nat. Commun.">
        <title>Large-scale genome sequencing of mycorrhizal fungi provides insights into the early evolution of symbiotic traits.</title>
        <authorList>
            <person name="Miyauchi S."/>
            <person name="Kiss E."/>
            <person name="Kuo A."/>
            <person name="Drula E."/>
            <person name="Kohler A."/>
            <person name="Sanchez-Garcia M."/>
            <person name="Morin E."/>
            <person name="Andreopoulos B."/>
            <person name="Barry K.W."/>
            <person name="Bonito G."/>
            <person name="Buee M."/>
            <person name="Carver A."/>
            <person name="Chen C."/>
            <person name="Cichocki N."/>
            <person name="Clum A."/>
            <person name="Culley D."/>
            <person name="Crous P.W."/>
            <person name="Fauchery L."/>
            <person name="Girlanda M."/>
            <person name="Hayes R.D."/>
            <person name="Keri Z."/>
            <person name="LaButti K."/>
            <person name="Lipzen A."/>
            <person name="Lombard V."/>
            <person name="Magnuson J."/>
            <person name="Maillard F."/>
            <person name="Murat C."/>
            <person name="Nolan M."/>
            <person name="Ohm R.A."/>
            <person name="Pangilinan J."/>
            <person name="Pereira M.F."/>
            <person name="Perotto S."/>
            <person name="Peter M."/>
            <person name="Pfister S."/>
            <person name="Riley R."/>
            <person name="Sitrit Y."/>
            <person name="Stielow J.B."/>
            <person name="Szollosi G."/>
            <person name="Zifcakova L."/>
            <person name="Stursova M."/>
            <person name="Spatafora J.W."/>
            <person name="Tedersoo L."/>
            <person name="Vaario L.M."/>
            <person name="Yamada A."/>
            <person name="Yan M."/>
            <person name="Wang P."/>
            <person name="Xu J."/>
            <person name="Bruns T."/>
            <person name="Baldrian P."/>
            <person name="Vilgalys R."/>
            <person name="Dunand C."/>
            <person name="Henrissat B."/>
            <person name="Grigoriev I.V."/>
            <person name="Hibbett D."/>
            <person name="Nagy L.G."/>
            <person name="Martin F.M."/>
        </authorList>
    </citation>
    <scope>NUCLEOTIDE SEQUENCE</scope>
    <source>
        <strain evidence="8">UH-Tt-Lm1</strain>
    </source>
</reference>
<evidence type="ECO:0000256" key="1">
    <source>
        <dbReference type="ARBA" id="ARBA00004167"/>
    </source>
</evidence>
<comment type="caution">
    <text evidence="8">The sequence shown here is derived from an EMBL/GenBank/DDBJ whole genome shotgun (WGS) entry which is preliminary data.</text>
</comment>
<dbReference type="Gene3D" id="2.30.29.30">
    <property type="entry name" value="Pleckstrin-homology domain (PH domain)/Phosphotyrosine-binding domain (PTB)"/>
    <property type="match status" value="1"/>
</dbReference>
<keyword evidence="3" id="KW-0812">Transmembrane</keyword>
<name>A0A9P6L744_9AGAM</name>
<evidence type="ECO:0000256" key="5">
    <source>
        <dbReference type="ARBA" id="ARBA00023136"/>
    </source>
</evidence>
<dbReference type="AlphaFoldDB" id="A0A9P6L744"/>
<dbReference type="SMART" id="SM00568">
    <property type="entry name" value="GRAM"/>
    <property type="match status" value="1"/>
</dbReference>
<dbReference type="CDD" id="cd13220">
    <property type="entry name" value="PH-GRAM_GRAMDC"/>
    <property type="match status" value="1"/>
</dbReference>
<dbReference type="InterPro" id="IPR004182">
    <property type="entry name" value="GRAM"/>
</dbReference>
<feature type="region of interest" description="Disordered" evidence="6">
    <location>
        <begin position="1"/>
        <end position="253"/>
    </location>
</feature>
<dbReference type="InterPro" id="IPR011993">
    <property type="entry name" value="PH-like_dom_sf"/>
</dbReference>
<keyword evidence="5" id="KW-0472">Membrane</keyword>
<dbReference type="GO" id="GO:0120015">
    <property type="term" value="F:sterol transfer activity"/>
    <property type="evidence" value="ECO:0007669"/>
    <property type="project" value="TreeGrafter"/>
</dbReference>
<dbReference type="GO" id="GO:0140268">
    <property type="term" value="C:endoplasmic reticulum-plasma membrane contact site"/>
    <property type="evidence" value="ECO:0007669"/>
    <property type="project" value="TreeGrafter"/>
</dbReference>